<evidence type="ECO:0000256" key="2">
    <source>
        <dbReference type="ARBA" id="ARBA00022475"/>
    </source>
</evidence>
<reference evidence="7" key="1">
    <citation type="submission" date="2020-05" db="EMBL/GenBank/DDBJ databases">
        <authorList>
            <person name="Chiriac C."/>
            <person name="Salcher M."/>
            <person name="Ghai R."/>
            <person name="Kavagutti S V."/>
        </authorList>
    </citation>
    <scope>NUCLEOTIDE SEQUENCE</scope>
</reference>
<dbReference type="InterPro" id="IPR004960">
    <property type="entry name" value="LipA_acyltrans"/>
</dbReference>
<dbReference type="Pfam" id="PF03279">
    <property type="entry name" value="Lip_A_acyltrans"/>
    <property type="match status" value="1"/>
</dbReference>
<dbReference type="NCBIfam" id="NF005919">
    <property type="entry name" value="PRK07920.1"/>
    <property type="match status" value="1"/>
</dbReference>
<dbReference type="GO" id="GO:0016746">
    <property type="term" value="F:acyltransferase activity"/>
    <property type="evidence" value="ECO:0007669"/>
    <property type="project" value="UniProtKB-KW"/>
</dbReference>
<dbReference type="CDD" id="cd07984">
    <property type="entry name" value="LPLAT_LABLAT-like"/>
    <property type="match status" value="1"/>
</dbReference>
<keyword evidence="2" id="KW-1003">Cell membrane</keyword>
<dbReference type="EMBL" id="CAFBPB010000104">
    <property type="protein sequence ID" value="CAB5007434.1"/>
    <property type="molecule type" value="Genomic_DNA"/>
</dbReference>
<dbReference type="GO" id="GO:0008610">
    <property type="term" value="P:lipid biosynthetic process"/>
    <property type="evidence" value="ECO:0007669"/>
    <property type="project" value="UniProtKB-ARBA"/>
</dbReference>
<comment type="subcellular location">
    <subcellularLocation>
        <location evidence="1">Cell inner membrane</location>
    </subcellularLocation>
</comment>
<organism evidence="7">
    <name type="scientific">freshwater metagenome</name>
    <dbReference type="NCBI Taxonomy" id="449393"/>
    <lineage>
        <taxon>unclassified sequences</taxon>
        <taxon>metagenomes</taxon>
        <taxon>ecological metagenomes</taxon>
    </lineage>
</organism>
<dbReference type="GO" id="GO:1901137">
    <property type="term" value="P:carbohydrate derivative biosynthetic process"/>
    <property type="evidence" value="ECO:0007669"/>
    <property type="project" value="UniProtKB-ARBA"/>
</dbReference>
<accession>A0A6J7PZL7</accession>
<gene>
    <name evidence="7" type="ORF">UFOPK4049_00848</name>
</gene>
<keyword evidence="3" id="KW-0997">Cell inner membrane</keyword>
<evidence type="ECO:0000256" key="1">
    <source>
        <dbReference type="ARBA" id="ARBA00004533"/>
    </source>
</evidence>
<evidence type="ECO:0000256" key="3">
    <source>
        <dbReference type="ARBA" id="ARBA00022519"/>
    </source>
</evidence>
<evidence type="ECO:0000256" key="4">
    <source>
        <dbReference type="ARBA" id="ARBA00022679"/>
    </source>
</evidence>
<protein>
    <submittedName>
        <fullName evidence="7">Unannotated protein</fullName>
    </submittedName>
</protein>
<dbReference type="GO" id="GO:0005886">
    <property type="term" value="C:plasma membrane"/>
    <property type="evidence" value="ECO:0007669"/>
    <property type="project" value="UniProtKB-SubCell"/>
</dbReference>
<keyword evidence="5" id="KW-0472">Membrane</keyword>
<keyword evidence="6" id="KW-0012">Acyltransferase</keyword>
<dbReference type="AlphaFoldDB" id="A0A6J7PZL7"/>
<evidence type="ECO:0000313" key="7">
    <source>
        <dbReference type="EMBL" id="CAB5007434.1"/>
    </source>
</evidence>
<evidence type="ECO:0000256" key="6">
    <source>
        <dbReference type="ARBA" id="ARBA00023315"/>
    </source>
</evidence>
<name>A0A6J7PZL7_9ZZZZ</name>
<evidence type="ECO:0000256" key="5">
    <source>
        <dbReference type="ARBA" id="ARBA00023136"/>
    </source>
</evidence>
<sequence>MSAVKDFLIAQLYFAGWRIVRWLPEKGAYRLFRSIGRLVLQRNGKSVQRLRSNLARVKPDLSANELDYLVKDAMDSYMRYWCDTFRFQDWSKERVNGTVTVTNEHLLLDPIAAKTGVIVSLSHAGNWDHAGAYFCSKGIHLVTVAERLKPEALFLRFLKYREAMGMEVLPLDGRSLGTLAQRLRRGDLIALVADRDLSRSGIDVTFFGHSSRMPAGPALLAINTGAPLITAFVNYTATGIHIDFRAIAIPQDGDRDSQVSRITQLCADNFAAGIASSPQDWHMLQRIWIDGDFRERVDAHG</sequence>
<dbReference type="PANTHER" id="PTHR30606">
    <property type="entry name" value="LIPID A BIOSYNTHESIS LAUROYL ACYLTRANSFERASE"/>
    <property type="match status" value="1"/>
</dbReference>
<keyword evidence="4" id="KW-0808">Transferase</keyword>
<dbReference type="PANTHER" id="PTHR30606:SF10">
    <property type="entry name" value="PHOSPHATIDYLINOSITOL MANNOSIDE ACYLTRANSFERASE"/>
    <property type="match status" value="1"/>
</dbReference>
<proteinExistence type="predicted"/>